<evidence type="ECO:0000313" key="1">
    <source>
        <dbReference type="EMBL" id="ELT88910.1"/>
    </source>
</evidence>
<gene>
    <name evidence="1" type="ORF">CAPTEDRAFT_203074</name>
</gene>
<dbReference type="EMBL" id="AMQN01033100">
    <property type="status" value="NOT_ANNOTATED_CDS"/>
    <property type="molecule type" value="Genomic_DNA"/>
</dbReference>
<dbReference type="AlphaFoldDB" id="R7T672"/>
<proteinExistence type="predicted"/>
<dbReference type="EMBL" id="AMQN01033099">
    <property type="status" value="NOT_ANNOTATED_CDS"/>
    <property type="molecule type" value="Genomic_DNA"/>
</dbReference>
<accession>R7T672</accession>
<sequence>MESVKEVLLGTEVKLPQISSQSCCQTLIECGNEAQIFKVKQTTQGSMESVKEVLLGTEVKLPQISSQSCCQTLIECGNEAQIFKVKNKFQETTHMQTARLPVDFTEVNSLSAQAISSIFPNFTSRRL</sequence>
<protein>
    <submittedName>
        <fullName evidence="1 2">Uncharacterized protein</fullName>
    </submittedName>
</protein>
<keyword evidence="3" id="KW-1185">Reference proteome</keyword>
<dbReference type="EnsemblMetazoa" id="CapteT203074">
    <property type="protein sequence ID" value="CapteP203074"/>
    <property type="gene ID" value="CapteG203074"/>
</dbReference>
<evidence type="ECO:0000313" key="3">
    <source>
        <dbReference type="Proteomes" id="UP000014760"/>
    </source>
</evidence>
<dbReference type="HOGENOM" id="CLU_1972584_0_0_1"/>
<reference evidence="3" key="1">
    <citation type="submission" date="2012-12" db="EMBL/GenBank/DDBJ databases">
        <authorList>
            <person name="Hellsten U."/>
            <person name="Grimwood J."/>
            <person name="Chapman J.A."/>
            <person name="Shapiro H."/>
            <person name="Aerts A."/>
            <person name="Otillar R.P."/>
            <person name="Terry A.Y."/>
            <person name="Boore J.L."/>
            <person name="Simakov O."/>
            <person name="Marletaz F."/>
            <person name="Cho S.-J."/>
            <person name="Edsinger-Gonzales E."/>
            <person name="Havlak P."/>
            <person name="Kuo D.-H."/>
            <person name="Larsson T."/>
            <person name="Lv J."/>
            <person name="Arendt D."/>
            <person name="Savage R."/>
            <person name="Osoegawa K."/>
            <person name="de Jong P."/>
            <person name="Lindberg D.R."/>
            <person name="Seaver E.C."/>
            <person name="Weisblat D.A."/>
            <person name="Putnam N.H."/>
            <person name="Grigoriev I.V."/>
            <person name="Rokhsar D.S."/>
        </authorList>
    </citation>
    <scope>NUCLEOTIDE SEQUENCE</scope>
    <source>
        <strain evidence="3">I ESC-2004</strain>
    </source>
</reference>
<dbReference type="EMBL" id="KB311621">
    <property type="protein sequence ID" value="ELT88910.1"/>
    <property type="molecule type" value="Genomic_DNA"/>
</dbReference>
<reference evidence="2" key="3">
    <citation type="submission" date="2015-06" db="UniProtKB">
        <authorList>
            <consortium name="EnsemblMetazoa"/>
        </authorList>
    </citation>
    <scope>IDENTIFICATION</scope>
</reference>
<name>R7T672_CAPTE</name>
<evidence type="ECO:0000313" key="2">
    <source>
        <dbReference type="EnsemblMetazoa" id="CapteP203074"/>
    </source>
</evidence>
<reference evidence="1 3" key="2">
    <citation type="journal article" date="2013" name="Nature">
        <title>Insights into bilaterian evolution from three spiralian genomes.</title>
        <authorList>
            <person name="Simakov O."/>
            <person name="Marletaz F."/>
            <person name="Cho S.J."/>
            <person name="Edsinger-Gonzales E."/>
            <person name="Havlak P."/>
            <person name="Hellsten U."/>
            <person name="Kuo D.H."/>
            <person name="Larsson T."/>
            <person name="Lv J."/>
            <person name="Arendt D."/>
            <person name="Savage R."/>
            <person name="Osoegawa K."/>
            <person name="de Jong P."/>
            <person name="Grimwood J."/>
            <person name="Chapman J.A."/>
            <person name="Shapiro H."/>
            <person name="Aerts A."/>
            <person name="Otillar R.P."/>
            <person name="Terry A.Y."/>
            <person name="Boore J.L."/>
            <person name="Grigoriev I.V."/>
            <person name="Lindberg D.R."/>
            <person name="Seaver E.C."/>
            <person name="Weisblat D.A."/>
            <person name="Putnam N.H."/>
            <person name="Rokhsar D.S."/>
        </authorList>
    </citation>
    <scope>NUCLEOTIDE SEQUENCE</scope>
    <source>
        <strain evidence="1 3">I ESC-2004</strain>
    </source>
</reference>
<organism evidence="1">
    <name type="scientific">Capitella teleta</name>
    <name type="common">Polychaete worm</name>
    <dbReference type="NCBI Taxonomy" id="283909"/>
    <lineage>
        <taxon>Eukaryota</taxon>
        <taxon>Metazoa</taxon>
        <taxon>Spiralia</taxon>
        <taxon>Lophotrochozoa</taxon>
        <taxon>Annelida</taxon>
        <taxon>Polychaeta</taxon>
        <taxon>Sedentaria</taxon>
        <taxon>Scolecida</taxon>
        <taxon>Capitellidae</taxon>
        <taxon>Capitella</taxon>
    </lineage>
</organism>
<dbReference type="Proteomes" id="UP000014760">
    <property type="component" value="Unassembled WGS sequence"/>
</dbReference>